<protein>
    <submittedName>
        <fullName evidence="2">Lipoprotein, putative</fullName>
    </submittedName>
</protein>
<sequence length="278" mass="29541">MKVPNYRYSLILSSLIAALALGGCKNDVLDYRNAQMVNGKVYLGNANEPFSGKLTNVPDQALLIDQAGFQLTGKLASIALADSLPAAERNAQSFLGTSGAAALLFEALCDVQISDGLPDGRAICKTPQSDVVRIDTSFKHGSLDGSFALSGGQGNGVLMEVTFRNGRPDGTQKIYSWTNHKLIHTFPWSNGVASGVEEAFDANTGALVKRATFVDGKYEGEVVHYSPDGKQVTIKATYTNGLLNGAYKEWGIDGTLIADKTYSNNVEVGADGSSFGSW</sequence>
<dbReference type="GeneID" id="45122433"/>
<evidence type="ECO:0000313" key="2">
    <source>
        <dbReference type="EMBL" id="ABC37393.1"/>
    </source>
</evidence>
<dbReference type="SUPFAM" id="SSF82185">
    <property type="entry name" value="Histone H3 K4-specific methyltransferase SET7/9 N-terminal domain"/>
    <property type="match status" value="1"/>
</dbReference>
<dbReference type="EMBL" id="CP000086">
    <property type="protein sequence ID" value="ABC37393.1"/>
    <property type="molecule type" value="Genomic_DNA"/>
</dbReference>
<dbReference type="Proteomes" id="UP000001930">
    <property type="component" value="Chromosome I"/>
</dbReference>
<reference evidence="2 3" key="1">
    <citation type="journal article" date="2005" name="BMC Genomics">
        <title>Bacterial genome adaptation to niches: divergence of the potential virulence genes in three Burkholderia species of different survival strategies.</title>
        <authorList>
            <person name="Kim H.S."/>
            <person name="Schell M.A."/>
            <person name="Yu Y."/>
            <person name="Ulrich R.L."/>
            <person name="Sarria S.H."/>
            <person name="Nierman W.C."/>
            <person name="DeShazer D."/>
        </authorList>
    </citation>
    <scope>NUCLEOTIDE SEQUENCE [LARGE SCALE GENOMIC DNA]</scope>
    <source>
        <strain evidence="3">ATCC 700388 / DSM 13276 / CCUG 48851 / CIP 106301 / E264</strain>
    </source>
</reference>
<name>Q2SV01_BURTA</name>
<organism evidence="2 3">
    <name type="scientific">Burkholderia thailandensis (strain ATCC 700388 / DSM 13276 / CCUG 48851 / CIP 106301 / E264)</name>
    <dbReference type="NCBI Taxonomy" id="271848"/>
    <lineage>
        <taxon>Bacteria</taxon>
        <taxon>Pseudomonadati</taxon>
        <taxon>Pseudomonadota</taxon>
        <taxon>Betaproteobacteria</taxon>
        <taxon>Burkholderiales</taxon>
        <taxon>Burkholderiaceae</taxon>
        <taxon>Burkholderia</taxon>
        <taxon>pseudomallei group</taxon>
    </lineage>
</organism>
<proteinExistence type="predicted"/>
<dbReference type="RefSeq" id="WP_009891850.1">
    <property type="nucleotide sequence ID" value="NC_007651.1"/>
</dbReference>
<keyword evidence="2" id="KW-0449">Lipoprotein</keyword>
<evidence type="ECO:0000256" key="1">
    <source>
        <dbReference type="SAM" id="SignalP"/>
    </source>
</evidence>
<keyword evidence="1" id="KW-0732">Signal</keyword>
<accession>Q2SV01</accession>
<dbReference type="HOGENOM" id="CLU_058198_0_0_4"/>
<feature type="signal peptide" evidence="1">
    <location>
        <begin position="1"/>
        <end position="22"/>
    </location>
</feature>
<dbReference type="KEGG" id="bte:BTH_I2734"/>
<evidence type="ECO:0000313" key="3">
    <source>
        <dbReference type="Proteomes" id="UP000001930"/>
    </source>
</evidence>
<gene>
    <name evidence="2" type="ordered locus">BTH_I2734</name>
</gene>
<dbReference type="AlphaFoldDB" id="Q2SV01"/>
<dbReference type="PROSITE" id="PS51257">
    <property type="entry name" value="PROKAR_LIPOPROTEIN"/>
    <property type="match status" value="1"/>
</dbReference>
<feature type="chain" id="PRO_5007700994" evidence="1">
    <location>
        <begin position="23"/>
        <end position="278"/>
    </location>
</feature>
<keyword evidence="3" id="KW-1185">Reference proteome</keyword>
<dbReference type="Gene3D" id="3.90.930.1">
    <property type="match status" value="1"/>
</dbReference>